<dbReference type="Proteomes" id="UP000614216">
    <property type="component" value="Unassembled WGS sequence"/>
</dbReference>
<evidence type="ECO:0000313" key="2">
    <source>
        <dbReference type="Proteomes" id="UP000614216"/>
    </source>
</evidence>
<sequence length="77" mass="8547">MGTSMIDNVLVFKTNVTDSVQVASLAEMLDTTEDIADWNIDFQDCDHILRIVSSGIETHAVIASLTELGFRCEELKE</sequence>
<organism evidence="1 2">
    <name type="scientific">Fulvivirga marina</name>
    <dbReference type="NCBI Taxonomy" id="2494733"/>
    <lineage>
        <taxon>Bacteria</taxon>
        <taxon>Pseudomonadati</taxon>
        <taxon>Bacteroidota</taxon>
        <taxon>Cytophagia</taxon>
        <taxon>Cytophagales</taxon>
        <taxon>Fulvivirgaceae</taxon>
        <taxon>Fulvivirga</taxon>
    </lineage>
</organism>
<gene>
    <name evidence="1" type="ORF">JMN32_00315</name>
</gene>
<keyword evidence="2" id="KW-1185">Reference proteome</keyword>
<protein>
    <recommendedName>
        <fullName evidence="3">HMA domain-containing protein</fullName>
    </recommendedName>
</protein>
<evidence type="ECO:0008006" key="3">
    <source>
        <dbReference type="Google" id="ProtNLM"/>
    </source>
</evidence>
<reference evidence="1" key="1">
    <citation type="submission" date="2021-01" db="EMBL/GenBank/DDBJ databases">
        <title>Fulvivirga kasyanovii gen. nov., sp nov., a novel member of the phylum Bacteroidetes isolated from seawater in a mussel farm.</title>
        <authorList>
            <person name="Zhao L.-H."/>
            <person name="Wang Z.-J."/>
        </authorList>
    </citation>
    <scope>NUCLEOTIDE SEQUENCE</scope>
    <source>
        <strain evidence="1">29W222</strain>
    </source>
</reference>
<evidence type="ECO:0000313" key="1">
    <source>
        <dbReference type="EMBL" id="MBL6444731.1"/>
    </source>
</evidence>
<comment type="caution">
    <text evidence="1">The sequence shown here is derived from an EMBL/GenBank/DDBJ whole genome shotgun (WGS) entry which is preliminary data.</text>
</comment>
<dbReference type="EMBL" id="JAEUGD010000001">
    <property type="protein sequence ID" value="MBL6444731.1"/>
    <property type="molecule type" value="Genomic_DNA"/>
</dbReference>
<dbReference type="AlphaFoldDB" id="A0A937FXG9"/>
<name>A0A937FXG9_9BACT</name>
<accession>A0A937FXG9</accession>
<proteinExistence type="predicted"/>